<evidence type="ECO:0000256" key="4">
    <source>
        <dbReference type="ARBA" id="ARBA00023004"/>
    </source>
</evidence>
<dbReference type="PANTHER" id="PTHR11903">
    <property type="entry name" value="PROSTAGLANDIN G/H SYNTHASE"/>
    <property type="match status" value="1"/>
</dbReference>
<reference evidence="6 7" key="1">
    <citation type="submission" date="2016-07" db="EMBL/GenBank/DDBJ databases">
        <title>Pervasive Adenine N6-methylation of Active Genes in Fungi.</title>
        <authorList>
            <consortium name="DOE Joint Genome Institute"/>
            <person name="Mondo S.J."/>
            <person name="Dannebaum R.O."/>
            <person name="Kuo R.C."/>
            <person name="Labutti K."/>
            <person name="Haridas S."/>
            <person name="Kuo A."/>
            <person name="Salamov A."/>
            <person name="Ahrendt S.R."/>
            <person name="Lipzen A."/>
            <person name="Sullivan W."/>
            <person name="Andreopoulos W.B."/>
            <person name="Clum A."/>
            <person name="Lindquist E."/>
            <person name="Daum C."/>
            <person name="Ramamoorthy G.K."/>
            <person name="Gryganskyi A."/>
            <person name="Culley D."/>
            <person name="Magnuson J.K."/>
            <person name="James T.Y."/>
            <person name="O'Malley M.A."/>
            <person name="Stajich J.E."/>
            <person name="Spatafora J.W."/>
            <person name="Visel A."/>
            <person name="Grigoriev I.V."/>
        </authorList>
    </citation>
    <scope>NUCLEOTIDE SEQUENCE [LARGE SCALE GENOMIC DNA]</scope>
    <source>
        <strain evidence="6 7">NRRL 2496</strain>
    </source>
</reference>
<feature type="region of interest" description="Disordered" evidence="5">
    <location>
        <begin position="1"/>
        <end position="34"/>
    </location>
</feature>
<dbReference type="EMBL" id="MCGN01000006">
    <property type="protein sequence ID" value="ORY95555.1"/>
    <property type="molecule type" value="Genomic_DNA"/>
</dbReference>
<dbReference type="GO" id="GO:0006979">
    <property type="term" value="P:response to oxidative stress"/>
    <property type="evidence" value="ECO:0007669"/>
    <property type="project" value="InterPro"/>
</dbReference>
<keyword evidence="7" id="KW-1185">Reference proteome</keyword>
<dbReference type="OMA" id="KPYINYV"/>
<accession>A0A1X2HA84</accession>
<evidence type="ECO:0000256" key="2">
    <source>
        <dbReference type="ARBA" id="ARBA00022964"/>
    </source>
</evidence>
<name>A0A1X2HA84_SYNRA</name>
<dbReference type="STRING" id="13706.A0A1X2HA84"/>
<protein>
    <submittedName>
        <fullName evidence="6">Heme peroxidase</fullName>
    </submittedName>
</protein>
<dbReference type="InterPro" id="IPR037120">
    <property type="entry name" value="Haem_peroxidase_sf_animal"/>
</dbReference>
<keyword evidence="3" id="KW-0560">Oxidoreductase</keyword>
<comment type="caution">
    <text evidence="6">The sequence shown here is derived from an EMBL/GenBank/DDBJ whole genome shotgun (WGS) entry which is preliminary data.</text>
</comment>
<sequence>MLSHFHVAQRRSNVVSKPTPVPSKSNGLTGKDQQESKAFGWLQTIHEESGEPGLLRALHALVLSVHEHKDGDKKNGNNIKSIMKRALGTQNSATTDPFVPTPSNEPDGFEWTVGALIKNLETILGLTPTNTKAIKELLGLPISHQVVLIKGIIERLLSTNAPVNDRHNTFEAVMKILGTMGPKQEELMFFISQPLNETFYNDIARPPINFVGNNYRTADGSYNSIWFPNAGMAGTKYARTVTSTQKIHDKLPAPEVVFEKLLKRREFVPHPGGINMLLLYLGILITHDLFYTDPNDPTVNVTTSYADLSTLYGFNRTDQESVREMRQGLLKPDQWFDKRLVIQPAGVAALLVLFSRNHNYIAQQLLERNENDQFSYGPDKDLKTAEEQDERLFQTARLINNGCYANIILHEYVRTILGISPDSYFLLNPFATPSNPVYGNSVSIEFNIIYRWHMAIGQEDEAWLNKVMELLGSRLKTIRDQKTEPKEGGTDQGIFDQLLPEFNKEFVKATPEELAKGLPMAGAHRDIKTGAFSDFDLTRALRNGYTQIASELGYGFKTPASLAHVEVMGIKQARMLKTCTFNDLRRHLNLMALTSFKDFSDDEEIQQNLEELYGHPDNVELYAGVMVERPKVTGLRLPYTMERAIVSDAVNLLRNDRLLTQELTPSNLTNWGYEYQSGDPNRYGRILPTMLTNLLKHANANNQPAFSDEEVANLFNVPGFQHKG</sequence>
<organism evidence="6 7">
    <name type="scientific">Syncephalastrum racemosum</name>
    <name type="common">Filamentous fungus</name>
    <dbReference type="NCBI Taxonomy" id="13706"/>
    <lineage>
        <taxon>Eukaryota</taxon>
        <taxon>Fungi</taxon>
        <taxon>Fungi incertae sedis</taxon>
        <taxon>Mucoromycota</taxon>
        <taxon>Mucoromycotina</taxon>
        <taxon>Mucoromycetes</taxon>
        <taxon>Mucorales</taxon>
        <taxon>Syncephalastraceae</taxon>
        <taxon>Syncephalastrum</taxon>
    </lineage>
</organism>
<dbReference type="GO" id="GO:0004601">
    <property type="term" value="F:peroxidase activity"/>
    <property type="evidence" value="ECO:0007669"/>
    <property type="project" value="UniProtKB-KW"/>
</dbReference>
<dbReference type="InterPro" id="IPR010255">
    <property type="entry name" value="Haem_peroxidase_sf"/>
</dbReference>
<evidence type="ECO:0000256" key="1">
    <source>
        <dbReference type="ARBA" id="ARBA00022723"/>
    </source>
</evidence>
<proteinExistence type="predicted"/>
<evidence type="ECO:0000256" key="3">
    <source>
        <dbReference type="ARBA" id="ARBA00023002"/>
    </source>
</evidence>
<dbReference type="AlphaFoldDB" id="A0A1X2HA84"/>
<keyword evidence="4" id="KW-0408">Iron</keyword>
<dbReference type="InterPro" id="IPR050783">
    <property type="entry name" value="Oxylipin_biosynth_metab"/>
</dbReference>
<dbReference type="GO" id="GO:0046872">
    <property type="term" value="F:metal ion binding"/>
    <property type="evidence" value="ECO:0007669"/>
    <property type="project" value="UniProtKB-KW"/>
</dbReference>
<dbReference type="InParanoid" id="A0A1X2HA84"/>
<evidence type="ECO:0000313" key="6">
    <source>
        <dbReference type="EMBL" id="ORY95555.1"/>
    </source>
</evidence>
<dbReference type="Proteomes" id="UP000242180">
    <property type="component" value="Unassembled WGS sequence"/>
</dbReference>
<evidence type="ECO:0000256" key="5">
    <source>
        <dbReference type="SAM" id="MobiDB-lite"/>
    </source>
</evidence>
<keyword evidence="1" id="KW-0479">Metal-binding</keyword>
<dbReference type="Pfam" id="PF03098">
    <property type="entry name" value="An_peroxidase"/>
    <property type="match status" value="3"/>
</dbReference>
<dbReference type="PANTHER" id="PTHR11903:SF37">
    <property type="entry name" value="PSI-PRODUCING OXYGENASE A"/>
    <property type="match status" value="1"/>
</dbReference>
<dbReference type="GO" id="GO:0051213">
    <property type="term" value="F:dioxygenase activity"/>
    <property type="evidence" value="ECO:0007669"/>
    <property type="project" value="UniProtKB-KW"/>
</dbReference>
<dbReference type="PROSITE" id="PS50292">
    <property type="entry name" value="PEROXIDASE_3"/>
    <property type="match status" value="1"/>
</dbReference>
<dbReference type="GO" id="GO:0020037">
    <property type="term" value="F:heme binding"/>
    <property type="evidence" value="ECO:0007669"/>
    <property type="project" value="InterPro"/>
</dbReference>
<keyword evidence="6" id="KW-0575">Peroxidase</keyword>
<feature type="compositionally biased region" description="Polar residues" evidence="5">
    <location>
        <begin position="10"/>
        <end position="28"/>
    </location>
</feature>
<dbReference type="GO" id="GO:0006631">
    <property type="term" value="P:fatty acid metabolic process"/>
    <property type="evidence" value="ECO:0007669"/>
    <property type="project" value="UniProtKB-ARBA"/>
</dbReference>
<keyword evidence="2" id="KW-0223">Dioxygenase</keyword>
<evidence type="ECO:0000313" key="7">
    <source>
        <dbReference type="Proteomes" id="UP000242180"/>
    </source>
</evidence>
<dbReference type="SUPFAM" id="SSF48113">
    <property type="entry name" value="Heme-dependent peroxidases"/>
    <property type="match status" value="1"/>
</dbReference>
<gene>
    <name evidence="6" type="ORF">BCR43DRAFT_493171</name>
</gene>
<dbReference type="Gene3D" id="1.10.640.10">
    <property type="entry name" value="Haem peroxidase domain superfamily, animal type"/>
    <property type="match status" value="1"/>
</dbReference>
<dbReference type="InterPro" id="IPR019791">
    <property type="entry name" value="Haem_peroxidase_animal"/>
</dbReference>
<dbReference type="OrthoDB" id="823504at2759"/>